<organism evidence="1 2">
    <name type="scientific">Romanomermis culicivorax</name>
    <name type="common">Nematode worm</name>
    <dbReference type="NCBI Taxonomy" id="13658"/>
    <lineage>
        <taxon>Eukaryota</taxon>
        <taxon>Metazoa</taxon>
        <taxon>Ecdysozoa</taxon>
        <taxon>Nematoda</taxon>
        <taxon>Enoplea</taxon>
        <taxon>Dorylaimia</taxon>
        <taxon>Mermithida</taxon>
        <taxon>Mermithoidea</taxon>
        <taxon>Mermithidae</taxon>
        <taxon>Romanomermis</taxon>
    </lineage>
</organism>
<protein>
    <submittedName>
        <fullName evidence="2">Uncharacterized protein</fullName>
    </submittedName>
</protein>
<evidence type="ECO:0000313" key="1">
    <source>
        <dbReference type="Proteomes" id="UP000887565"/>
    </source>
</evidence>
<accession>A0A915KNH5</accession>
<dbReference type="WBParaSite" id="nRc.2.0.1.t40004-RA">
    <property type="protein sequence ID" value="nRc.2.0.1.t40004-RA"/>
    <property type="gene ID" value="nRc.2.0.1.g40004"/>
</dbReference>
<sequence>MTQYRTGWSPNGAAEIFGSRNTIALLVGKLFRDVPILRIEMRDNNMRISIWEGMFLTINNHTATLFTIYAGNGERCLEKIGPPIAIFLSSPLIRKPQALQKSRS</sequence>
<name>A0A915KNH5_ROMCU</name>
<proteinExistence type="predicted"/>
<keyword evidence="1" id="KW-1185">Reference proteome</keyword>
<reference evidence="2" key="1">
    <citation type="submission" date="2022-11" db="UniProtKB">
        <authorList>
            <consortium name="WormBaseParasite"/>
        </authorList>
    </citation>
    <scope>IDENTIFICATION</scope>
</reference>
<dbReference type="AlphaFoldDB" id="A0A915KNH5"/>
<evidence type="ECO:0000313" key="2">
    <source>
        <dbReference type="WBParaSite" id="nRc.2.0.1.t40004-RA"/>
    </source>
</evidence>
<dbReference type="Proteomes" id="UP000887565">
    <property type="component" value="Unplaced"/>
</dbReference>